<dbReference type="Gene3D" id="2.30.30.140">
    <property type="match status" value="1"/>
</dbReference>
<dbReference type="GeneID" id="17272098"/>
<proteinExistence type="predicted"/>
<dbReference type="KEGG" id="ehx:EMIHUDRAFT_100582"/>
<accession>A0A0D3JSR7</accession>
<dbReference type="EnsemblProtists" id="EOD26552">
    <property type="protein sequence ID" value="EOD26552"/>
    <property type="gene ID" value="EMIHUDRAFT_100582"/>
</dbReference>
<name>A0A0D3JSR7_EMIH1</name>
<protein>
    <recommendedName>
        <fullName evidence="4">AP2/ERF domain-containing protein</fullName>
    </recommendedName>
</protein>
<dbReference type="PaxDb" id="2903-EOD26552"/>
<keyword evidence="3" id="KW-1185">Reference proteome</keyword>
<evidence type="ECO:0008006" key="4">
    <source>
        <dbReference type="Google" id="ProtNLM"/>
    </source>
</evidence>
<feature type="region of interest" description="Disordered" evidence="1">
    <location>
        <begin position="321"/>
        <end position="340"/>
    </location>
</feature>
<evidence type="ECO:0000313" key="2">
    <source>
        <dbReference type="EnsemblProtists" id="EOD26552"/>
    </source>
</evidence>
<reference evidence="3" key="1">
    <citation type="journal article" date="2013" name="Nature">
        <title>Pan genome of the phytoplankton Emiliania underpins its global distribution.</title>
        <authorList>
            <person name="Read B.A."/>
            <person name="Kegel J."/>
            <person name="Klute M.J."/>
            <person name="Kuo A."/>
            <person name="Lefebvre S.C."/>
            <person name="Maumus F."/>
            <person name="Mayer C."/>
            <person name="Miller J."/>
            <person name="Monier A."/>
            <person name="Salamov A."/>
            <person name="Young J."/>
            <person name="Aguilar M."/>
            <person name="Claverie J.M."/>
            <person name="Frickenhaus S."/>
            <person name="Gonzalez K."/>
            <person name="Herman E.K."/>
            <person name="Lin Y.C."/>
            <person name="Napier J."/>
            <person name="Ogata H."/>
            <person name="Sarno A.F."/>
            <person name="Shmutz J."/>
            <person name="Schroeder D."/>
            <person name="de Vargas C."/>
            <person name="Verret F."/>
            <person name="von Dassow P."/>
            <person name="Valentin K."/>
            <person name="Van de Peer Y."/>
            <person name="Wheeler G."/>
            <person name="Dacks J.B."/>
            <person name="Delwiche C.F."/>
            <person name="Dyhrman S.T."/>
            <person name="Glockner G."/>
            <person name="John U."/>
            <person name="Richards T."/>
            <person name="Worden A.Z."/>
            <person name="Zhang X."/>
            <person name="Grigoriev I.V."/>
            <person name="Allen A.E."/>
            <person name="Bidle K."/>
            <person name="Borodovsky M."/>
            <person name="Bowler C."/>
            <person name="Brownlee C."/>
            <person name="Cock J.M."/>
            <person name="Elias M."/>
            <person name="Gladyshev V.N."/>
            <person name="Groth M."/>
            <person name="Guda C."/>
            <person name="Hadaegh A."/>
            <person name="Iglesias-Rodriguez M.D."/>
            <person name="Jenkins J."/>
            <person name="Jones B.M."/>
            <person name="Lawson T."/>
            <person name="Leese F."/>
            <person name="Lindquist E."/>
            <person name="Lobanov A."/>
            <person name="Lomsadze A."/>
            <person name="Malik S.B."/>
            <person name="Marsh M.E."/>
            <person name="Mackinder L."/>
            <person name="Mock T."/>
            <person name="Mueller-Roeber B."/>
            <person name="Pagarete A."/>
            <person name="Parker M."/>
            <person name="Probert I."/>
            <person name="Quesneville H."/>
            <person name="Raines C."/>
            <person name="Rensing S.A."/>
            <person name="Riano-Pachon D.M."/>
            <person name="Richier S."/>
            <person name="Rokitta S."/>
            <person name="Shiraiwa Y."/>
            <person name="Soanes D.M."/>
            <person name="van der Giezen M."/>
            <person name="Wahlund T.M."/>
            <person name="Williams B."/>
            <person name="Wilson W."/>
            <person name="Wolfe G."/>
            <person name="Wurch L.L."/>
        </authorList>
    </citation>
    <scope>NUCLEOTIDE SEQUENCE</scope>
</reference>
<dbReference type="AlphaFoldDB" id="A0A0D3JSR7"/>
<evidence type="ECO:0000313" key="3">
    <source>
        <dbReference type="Proteomes" id="UP000013827"/>
    </source>
</evidence>
<organism evidence="2 3">
    <name type="scientific">Emiliania huxleyi (strain CCMP1516)</name>
    <dbReference type="NCBI Taxonomy" id="280463"/>
    <lineage>
        <taxon>Eukaryota</taxon>
        <taxon>Haptista</taxon>
        <taxon>Haptophyta</taxon>
        <taxon>Prymnesiophyceae</taxon>
        <taxon>Isochrysidales</taxon>
        <taxon>Noelaerhabdaceae</taxon>
        <taxon>Emiliania</taxon>
    </lineage>
</organism>
<sequence length="575" mass="60377">MTVAEAEQAAAAEGCTATAEEGALLYARELGTEASAAAAAGAAAESMMAAEAEQAATAEGLTLVRSSRSSTGFEGVYARSKGRGFRVMRKLDGRTQYIGCTATAEEGALLYARKLGTEASAAAAAAAAGAAAAAAGAAAESMTAAEAEQAATAEGLTLVRSSRSRSGFENVCAISKGNGFAVSRWVDGRTQHIGCTATAEEGALLYARKLGTVASAAAAAAAAGAAAESMTAAEAEQAAAAEGLTLVRSSRSSTGFQGVYANSKGGFNVNKWVRGAKQYIGYAATAQEGALLYARHLGAEASAATDAAEDEYAGRQTVEMSNAAVEGSREAQPATASRTRPRHNLIHGRRVQRLMGLPAEIHALVLEHLAASAPPASFVACAAACAALLEVYTRHRAQLWCSALSRRVRLQGALPGVQRDWQALYRALLGGRDGLEAKGWADDNKLDNADEMRHAWWQADALAFSAANGLVLVRYRGYEDEGEDEWRPLTQLRPYEERPSALWRSTKRTKGEAVEVAWAPPDHPTARWEAKVIAVRARKAKVRFLGFDASWDTWLPHDSDELFPARAGIPSNPST</sequence>
<dbReference type="SUPFAM" id="SSF63748">
    <property type="entry name" value="Tudor/PWWP/MBT"/>
    <property type="match status" value="1"/>
</dbReference>
<dbReference type="HOGENOM" id="CLU_019385_0_0_1"/>
<dbReference type="Proteomes" id="UP000013827">
    <property type="component" value="Unassembled WGS sequence"/>
</dbReference>
<evidence type="ECO:0000256" key="1">
    <source>
        <dbReference type="SAM" id="MobiDB-lite"/>
    </source>
</evidence>
<reference evidence="2" key="2">
    <citation type="submission" date="2024-10" db="UniProtKB">
        <authorList>
            <consortium name="EnsemblProtists"/>
        </authorList>
    </citation>
    <scope>IDENTIFICATION</scope>
</reference>
<dbReference type="RefSeq" id="XP_005778981.1">
    <property type="nucleotide sequence ID" value="XM_005778924.1"/>
</dbReference>